<evidence type="ECO:0000256" key="1">
    <source>
        <dbReference type="ARBA" id="ARBA00001973"/>
    </source>
</evidence>
<keyword evidence="4" id="KW-0479">Metal-binding</keyword>
<feature type="domain" description="CBM1" evidence="18">
    <location>
        <begin position="308"/>
        <end position="344"/>
    </location>
</feature>
<keyword evidence="6 15" id="KW-0136">Cellulose degradation</keyword>
<evidence type="ECO:0000256" key="4">
    <source>
        <dbReference type="ARBA" id="ARBA00022723"/>
    </source>
</evidence>
<feature type="chain" id="PRO_5018207099" description="AA9 family lytic polysaccharide monooxygenase" evidence="17">
    <location>
        <begin position="21"/>
        <end position="344"/>
    </location>
</feature>
<dbReference type="PANTHER" id="PTHR33353:SF17">
    <property type="entry name" value="ENDO-BETA-1,4-GLUCANASE D"/>
    <property type="match status" value="1"/>
</dbReference>
<accession>A0A3N4J4W4</accession>
<keyword evidence="12 15" id="KW-0624">Polysaccharide degradation</keyword>
<keyword evidence="9" id="KW-0503">Monooxygenase</keyword>
<dbReference type="GO" id="GO:0005576">
    <property type="term" value="C:extracellular region"/>
    <property type="evidence" value="ECO:0007669"/>
    <property type="project" value="UniProtKB-SubCell"/>
</dbReference>
<keyword evidence="3 15" id="KW-0964">Secreted</keyword>
<evidence type="ECO:0000256" key="17">
    <source>
        <dbReference type="SAM" id="SignalP"/>
    </source>
</evidence>
<dbReference type="PROSITE" id="PS51164">
    <property type="entry name" value="CBM1_2"/>
    <property type="match status" value="1"/>
</dbReference>
<sequence>MVKFAYALSALAALIGAANAHSRVYGVWVNDVFQGDGRSTYIRSPPSNSPVKDVSSSDIICNVANTAAPSSVTVAAGDKVTFEWYHDNRADDIIDLSHKGPITVYIAPESSQGAGNVWTKIAESGLSGGKWAVETLVANRGKYDVTLPSALAAGDYLLRAEIIALHEADTDYTVNHARGAQFYPSCSQFKVTGSGTVTPPGTFGFVGGYSPQGPGILFNLYGGPASYPIPGPAVWDGKTGGSAPAASSTAPAATSAPATTAPAPTTTPAATSAPAAPTTSAAPAPVKTSSKPASAAPSATKRANGCSGTVAKYYQCGGKMHTGGTACVSGTTCTFQNDYYSQCL</sequence>
<dbReference type="GO" id="GO:0004497">
    <property type="term" value="F:monooxygenase activity"/>
    <property type="evidence" value="ECO:0007669"/>
    <property type="project" value="UniProtKB-KW"/>
</dbReference>
<keyword evidence="8" id="KW-0186">Copper</keyword>
<dbReference type="PANTHER" id="PTHR33353">
    <property type="entry name" value="PUTATIVE (AFU_ORTHOLOGUE AFUA_1G12560)-RELATED"/>
    <property type="match status" value="1"/>
</dbReference>
<comment type="cofactor">
    <cofactor evidence="1">
        <name>Cu(2+)</name>
        <dbReference type="ChEBI" id="CHEBI:29036"/>
    </cofactor>
</comment>
<dbReference type="STRING" id="1336337.A0A3N4J4W4"/>
<dbReference type="GO" id="GO:0008810">
    <property type="term" value="F:cellulase activity"/>
    <property type="evidence" value="ECO:0007669"/>
    <property type="project" value="UniProtKB-UniRule"/>
</dbReference>
<dbReference type="InterPro" id="IPR035971">
    <property type="entry name" value="CBD_sf"/>
</dbReference>
<evidence type="ECO:0000256" key="6">
    <source>
        <dbReference type="ARBA" id="ARBA00023001"/>
    </source>
</evidence>
<proteinExistence type="inferred from homology"/>
<dbReference type="Proteomes" id="UP000276215">
    <property type="component" value="Unassembled WGS sequence"/>
</dbReference>
<keyword evidence="11 15" id="KW-0119">Carbohydrate metabolism</keyword>
<keyword evidence="10 15" id="KW-1015">Disulfide bond</keyword>
<evidence type="ECO:0000256" key="2">
    <source>
        <dbReference type="ARBA" id="ARBA00004613"/>
    </source>
</evidence>
<gene>
    <name evidence="19" type="ORF">L873DRAFT_1705648</name>
</gene>
<comment type="function">
    <text evidence="15">Lytic polysaccharide monooxygenase (LMPO) that depolymerizes crystalline and amorphous polysaccharides via the oxidation of scissile alpha- or beta-(1-4)-glycosidic bonds, yielding C1 and/or C4 oxidation products. Catalysis by LPMOs requires the reduction of the active-site copper from Cu(II) to Cu(I) by a reducing agent and H(2)O(2) or O(2) as a cosubstrate.</text>
</comment>
<feature type="signal peptide" evidence="17">
    <location>
        <begin position="1"/>
        <end position="20"/>
    </location>
</feature>
<evidence type="ECO:0000256" key="13">
    <source>
        <dbReference type="ARBA" id="ARBA00044502"/>
    </source>
</evidence>
<protein>
    <recommendedName>
        <fullName evidence="15">AA9 family lytic polysaccharide monooxygenase</fullName>
        <ecNumber evidence="15">1.14.99.56</ecNumber>
    </recommendedName>
    <alternativeName>
        <fullName evidence="15">Endo-beta-1,4-glucanase</fullName>
    </alternativeName>
    <alternativeName>
        <fullName evidence="15">Glycosyl hydrolase 61 family protein</fullName>
    </alternativeName>
</protein>
<comment type="similarity">
    <text evidence="13">Belongs to the polysaccharide monooxygenase AA9 family.</text>
</comment>
<dbReference type="InterPro" id="IPR000254">
    <property type="entry name" value="CBD"/>
</dbReference>
<dbReference type="SMART" id="SM00236">
    <property type="entry name" value="fCBD"/>
    <property type="match status" value="1"/>
</dbReference>
<feature type="region of interest" description="Disordered" evidence="16">
    <location>
        <begin position="238"/>
        <end position="304"/>
    </location>
</feature>
<dbReference type="OrthoDB" id="2525337at2759"/>
<evidence type="ECO:0000256" key="15">
    <source>
        <dbReference type="RuleBase" id="RU368122"/>
    </source>
</evidence>
<dbReference type="PROSITE" id="PS00562">
    <property type="entry name" value="CBM1_1"/>
    <property type="match status" value="1"/>
</dbReference>
<dbReference type="Pfam" id="PF03443">
    <property type="entry name" value="AA9"/>
    <property type="match status" value="1"/>
</dbReference>
<keyword evidence="5 17" id="KW-0732">Signal</keyword>
<evidence type="ECO:0000256" key="10">
    <source>
        <dbReference type="ARBA" id="ARBA00023157"/>
    </source>
</evidence>
<reference evidence="19 20" key="1">
    <citation type="journal article" date="2018" name="Nat. Ecol. Evol.">
        <title>Pezizomycetes genomes reveal the molecular basis of ectomycorrhizal truffle lifestyle.</title>
        <authorList>
            <person name="Murat C."/>
            <person name="Payen T."/>
            <person name="Noel B."/>
            <person name="Kuo A."/>
            <person name="Morin E."/>
            <person name="Chen J."/>
            <person name="Kohler A."/>
            <person name="Krizsan K."/>
            <person name="Balestrini R."/>
            <person name="Da Silva C."/>
            <person name="Montanini B."/>
            <person name="Hainaut M."/>
            <person name="Levati E."/>
            <person name="Barry K.W."/>
            <person name="Belfiori B."/>
            <person name="Cichocki N."/>
            <person name="Clum A."/>
            <person name="Dockter R.B."/>
            <person name="Fauchery L."/>
            <person name="Guy J."/>
            <person name="Iotti M."/>
            <person name="Le Tacon F."/>
            <person name="Lindquist E.A."/>
            <person name="Lipzen A."/>
            <person name="Malagnac F."/>
            <person name="Mello A."/>
            <person name="Molinier V."/>
            <person name="Miyauchi S."/>
            <person name="Poulain J."/>
            <person name="Riccioni C."/>
            <person name="Rubini A."/>
            <person name="Sitrit Y."/>
            <person name="Splivallo R."/>
            <person name="Traeger S."/>
            <person name="Wang M."/>
            <person name="Zifcakova L."/>
            <person name="Wipf D."/>
            <person name="Zambonelli A."/>
            <person name="Paolocci F."/>
            <person name="Nowrousian M."/>
            <person name="Ottonello S."/>
            <person name="Baldrian P."/>
            <person name="Spatafora J.W."/>
            <person name="Henrissat B."/>
            <person name="Nagy L.G."/>
            <person name="Aury J.M."/>
            <person name="Wincker P."/>
            <person name="Grigoriev I.V."/>
            <person name="Bonfante P."/>
            <person name="Martin F.M."/>
        </authorList>
    </citation>
    <scope>NUCLEOTIDE SEQUENCE [LARGE SCALE GENOMIC DNA]</scope>
    <source>
        <strain evidence="19 20">120613-1</strain>
    </source>
</reference>
<keyword evidence="20" id="KW-1185">Reference proteome</keyword>
<name>A0A3N4J4W4_9PEZI</name>
<dbReference type="EC" id="1.14.99.56" evidence="15"/>
<dbReference type="GO" id="GO:0046872">
    <property type="term" value="F:metal ion binding"/>
    <property type="evidence" value="ECO:0007669"/>
    <property type="project" value="UniProtKB-KW"/>
</dbReference>
<evidence type="ECO:0000256" key="14">
    <source>
        <dbReference type="ARBA" id="ARBA00045077"/>
    </source>
</evidence>
<comment type="catalytic activity">
    <reaction evidence="14 15">
        <text>[(1-&gt;4)-beta-D-glucosyl]n+m + reduced acceptor + O2 = 4-dehydro-beta-D-glucosyl-[(1-&gt;4)-beta-D-glucosyl]n-1 + [(1-&gt;4)-beta-D-glucosyl]m + acceptor + H2O.</text>
        <dbReference type="EC" id="1.14.99.56"/>
    </reaction>
</comment>
<evidence type="ECO:0000256" key="5">
    <source>
        <dbReference type="ARBA" id="ARBA00022729"/>
    </source>
</evidence>
<evidence type="ECO:0000256" key="3">
    <source>
        <dbReference type="ARBA" id="ARBA00022525"/>
    </source>
</evidence>
<evidence type="ECO:0000256" key="12">
    <source>
        <dbReference type="ARBA" id="ARBA00023326"/>
    </source>
</evidence>
<evidence type="ECO:0000256" key="9">
    <source>
        <dbReference type="ARBA" id="ARBA00023033"/>
    </source>
</evidence>
<evidence type="ECO:0000256" key="11">
    <source>
        <dbReference type="ARBA" id="ARBA00023277"/>
    </source>
</evidence>
<dbReference type="Pfam" id="PF00734">
    <property type="entry name" value="CBM_1"/>
    <property type="match status" value="1"/>
</dbReference>
<comment type="subcellular location">
    <subcellularLocation>
        <location evidence="2 15">Secreted</location>
    </subcellularLocation>
</comment>
<dbReference type="InterPro" id="IPR049892">
    <property type="entry name" value="AA9"/>
</dbReference>
<organism evidence="19 20">
    <name type="scientific">Choiromyces venosus 120613-1</name>
    <dbReference type="NCBI Taxonomy" id="1336337"/>
    <lineage>
        <taxon>Eukaryota</taxon>
        <taxon>Fungi</taxon>
        <taxon>Dikarya</taxon>
        <taxon>Ascomycota</taxon>
        <taxon>Pezizomycotina</taxon>
        <taxon>Pezizomycetes</taxon>
        <taxon>Pezizales</taxon>
        <taxon>Tuberaceae</taxon>
        <taxon>Choiromyces</taxon>
    </lineage>
</organism>
<keyword evidence="7" id="KW-0560">Oxidoreductase</keyword>
<comment type="domain">
    <text evidence="15">Has a modular structure: an endo-beta-1,4-glucanase catalytic module at the N-terminus, a linker rich in serines and threonines, and a C-terminal carbohydrate-binding module (CBM).</text>
</comment>
<evidence type="ECO:0000256" key="16">
    <source>
        <dbReference type="SAM" id="MobiDB-lite"/>
    </source>
</evidence>
<dbReference type="GO" id="GO:0030245">
    <property type="term" value="P:cellulose catabolic process"/>
    <property type="evidence" value="ECO:0007669"/>
    <property type="project" value="UniProtKB-UniRule"/>
</dbReference>
<evidence type="ECO:0000259" key="18">
    <source>
        <dbReference type="PROSITE" id="PS51164"/>
    </source>
</evidence>
<dbReference type="CDD" id="cd21175">
    <property type="entry name" value="LPMO_AA9"/>
    <property type="match status" value="1"/>
</dbReference>
<dbReference type="InterPro" id="IPR005103">
    <property type="entry name" value="AA9_LPMO"/>
</dbReference>
<evidence type="ECO:0000313" key="19">
    <source>
        <dbReference type="EMBL" id="RPA93359.1"/>
    </source>
</evidence>
<evidence type="ECO:0000256" key="8">
    <source>
        <dbReference type="ARBA" id="ARBA00023008"/>
    </source>
</evidence>
<feature type="compositionally biased region" description="Low complexity" evidence="16">
    <location>
        <begin position="242"/>
        <end position="301"/>
    </location>
</feature>
<dbReference type="AlphaFoldDB" id="A0A3N4J4W4"/>
<dbReference type="GO" id="GO:0030248">
    <property type="term" value="F:cellulose binding"/>
    <property type="evidence" value="ECO:0007669"/>
    <property type="project" value="UniProtKB-UniRule"/>
</dbReference>
<evidence type="ECO:0000256" key="7">
    <source>
        <dbReference type="ARBA" id="ARBA00023002"/>
    </source>
</evidence>
<evidence type="ECO:0000313" key="20">
    <source>
        <dbReference type="Proteomes" id="UP000276215"/>
    </source>
</evidence>
<dbReference type="Gene3D" id="2.70.50.70">
    <property type="match status" value="1"/>
</dbReference>
<dbReference type="SUPFAM" id="SSF57180">
    <property type="entry name" value="Cellulose-binding domain"/>
    <property type="match status" value="1"/>
</dbReference>
<dbReference type="EMBL" id="ML120454">
    <property type="protein sequence ID" value="RPA93359.1"/>
    <property type="molecule type" value="Genomic_DNA"/>
</dbReference>